<gene>
    <name evidence="1" type="ORF">MMF97_10355</name>
</gene>
<proteinExistence type="predicted"/>
<dbReference type="EMBL" id="JALGBH010000002">
    <property type="protein sequence ID" value="MCJ0743114.1"/>
    <property type="molecule type" value="Genomic_DNA"/>
</dbReference>
<accession>A0ABS9ZXV1</accession>
<dbReference type="RefSeq" id="WP_243362183.1">
    <property type="nucleotide sequence ID" value="NZ_JALGBH010000002.1"/>
</dbReference>
<keyword evidence="2" id="KW-1185">Reference proteome</keyword>
<organism evidence="1 2">
    <name type="scientific">Pedobacter montanisoli</name>
    <dbReference type="NCBI Taxonomy" id="2923277"/>
    <lineage>
        <taxon>Bacteria</taxon>
        <taxon>Pseudomonadati</taxon>
        <taxon>Bacteroidota</taxon>
        <taxon>Sphingobacteriia</taxon>
        <taxon>Sphingobacteriales</taxon>
        <taxon>Sphingobacteriaceae</taxon>
        <taxon>Pedobacter</taxon>
    </lineage>
</organism>
<name>A0ABS9ZXV1_9SPHI</name>
<sequence length="201" mass="24378">MNITRKYNIELEKLSIIKTIEKREFSFSKILLFREYQSRLYNWKLALKFDGNDFFNKRKSYHNLFLDINPPWFNELITEEKLIMDLNNMGLDYFYVGPREYMSLFLTLFVNWEIFKSEKEIKDLSILPHPYETLFILLKRGGLIYRSDNKFVINDITYLKYDNQFVLPSIADNFLDFVDSKCSDFPNQEKVNELWEEYNSL</sequence>
<protein>
    <submittedName>
        <fullName evidence="1">Uncharacterized protein</fullName>
    </submittedName>
</protein>
<evidence type="ECO:0000313" key="2">
    <source>
        <dbReference type="Proteomes" id="UP001165460"/>
    </source>
</evidence>
<dbReference type="Proteomes" id="UP001165460">
    <property type="component" value="Unassembled WGS sequence"/>
</dbReference>
<evidence type="ECO:0000313" key="1">
    <source>
        <dbReference type="EMBL" id="MCJ0743114.1"/>
    </source>
</evidence>
<reference evidence="1" key="1">
    <citation type="submission" date="2022-03" db="EMBL/GenBank/DDBJ databases">
        <authorList>
            <person name="Woo C.Y."/>
        </authorList>
    </citation>
    <scope>NUCLEOTIDE SEQUENCE</scope>
    <source>
        <strain evidence="1">CYS-01</strain>
    </source>
</reference>
<comment type="caution">
    <text evidence="1">The sequence shown here is derived from an EMBL/GenBank/DDBJ whole genome shotgun (WGS) entry which is preliminary data.</text>
</comment>